<proteinExistence type="predicted"/>
<dbReference type="Proteomes" id="UP001501578">
    <property type="component" value="Unassembled WGS sequence"/>
</dbReference>
<feature type="domain" description="GerMN" evidence="1">
    <location>
        <begin position="21"/>
        <end position="133"/>
    </location>
</feature>
<gene>
    <name evidence="2" type="ORF">GCM10009560_30420</name>
</gene>
<dbReference type="EMBL" id="BAAAHQ010000013">
    <property type="protein sequence ID" value="GAA0927701.1"/>
    <property type="molecule type" value="Genomic_DNA"/>
</dbReference>
<sequence>MKELLMATVLAVTPIQANTVKVYFSTDYGLPGKVAAVTRTAPHAGVARFAVEQLIKGPTEAERRRGLHSELGKQIRGRSDCGADFQLKVVNGTATLRFCRTVWGNGVGGDARMLNTIEQTLRQFRTVKKVVVLGKDRRCLFDHTTRGTSCITGHE</sequence>
<evidence type="ECO:0000313" key="2">
    <source>
        <dbReference type="EMBL" id="GAA0927701.1"/>
    </source>
</evidence>
<name>A0ABN1PHB9_9ACTN</name>
<evidence type="ECO:0000259" key="1">
    <source>
        <dbReference type="Pfam" id="PF10646"/>
    </source>
</evidence>
<comment type="caution">
    <text evidence="2">The sequence shown here is derived from an EMBL/GenBank/DDBJ whole genome shotgun (WGS) entry which is preliminary data.</text>
</comment>
<protein>
    <recommendedName>
        <fullName evidence="1">GerMN domain-containing protein</fullName>
    </recommendedName>
</protein>
<organism evidence="2 3">
    <name type="scientific">Nonomuraea longicatena</name>
    <dbReference type="NCBI Taxonomy" id="83682"/>
    <lineage>
        <taxon>Bacteria</taxon>
        <taxon>Bacillati</taxon>
        <taxon>Actinomycetota</taxon>
        <taxon>Actinomycetes</taxon>
        <taxon>Streptosporangiales</taxon>
        <taxon>Streptosporangiaceae</taxon>
        <taxon>Nonomuraea</taxon>
    </lineage>
</organism>
<accession>A0ABN1PHB9</accession>
<evidence type="ECO:0000313" key="3">
    <source>
        <dbReference type="Proteomes" id="UP001501578"/>
    </source>
</evidence>
<dbReference type="InterPro" id="IPR019606">
    <property type="entry name" value="GerMN"/>
</dbReference>
<keyword evidence="3" id="KW-1185">Reference proteome</keyword>
<reference evidence="2 3" key="1">
    <citation type="journal article" date="2019" name="Int. J. Syst. Evol. Microbiol.">
        <title>The Global Catalogue of Microorganisms (GCM) 10K type strain sequencing project: providing services to taxonomists for standard genome sequencing and annotation.</title>
        <authorList>
            <consortium name="The Broad Institute Genomics Platform"/>
            <consortium name="The Broad Institute Genome Sequencing Center for Infectious Disease"/>
            <person name="Wu L."/>
            <person name="Ma J."/>
        </authorList>
    </citation>
    <scope>NUCLEOTIDE SEQUENCE [LARGE SCALE GENOMIC DNA]</scope>
    <source>
        <strain evidence="2 3">JCM 11136</strain>
    </source>
</reference>
<dbReference type="Pfam" id="PF10646">
    <property type="entry name" value="Germane"/>
    <property type="match status" value="1"/>
</dbReference>